<dbReference type="InterPro" id="IPR005829">
    <property type="entry name" value="Sugar_transporter_CS"/>
</dbReference>
<dbReference type="Pfam" id="PF07690">
    <property type="entry name" value="MFS_1"/>
    <property type="match status" value="1"/>
</dbReference>
<protein>
    <submittedName>
        <fullName evidence="7">Uncharacterized protein</fullName>
    </submittedName>
</protein>
<keyword evidence="2 6" id="KW-0812">Transmembrane</keyword>
<dbReference type="VEuPathDB" id="VectorBase:HLOH_059188"/>
<feature type="transmembrane region" description="Helical" evidence="6">
    <location>
        <begin position="372"/>
        <end position="392"/>
    </location>
</feature>
<dbReference type="InterPro" id="IPR036259">
    <property type="entry name" value="MFS_trans_sf"/>
</dbReference>
<feature type="transmembrane region" description="Helical" evidence="6">
    <location>
        <begin position="430"/>
        <end position="453"/>
    </location>
</feature>
<dbReference type="EMBL" id="JABSTR010000006">
    <property type="protein sequence ID" value="KAH9373014.1"/>
    <property type="molecule type" value="Genomic_DNA"/>
</dbReference>
<comment type="caution">
    <text evidence="7">The sequence shown here is derived from an EMBL/GenBank/DDBJ whole genome shotgun (WGS) entry which is preliminary data.</text>
</comment>
<dbReference type="SUPFAM" id="SSF103473">
    <property type="entry name" value="MFS general substrate transporter"/>
    <property type="match status" value="1"/>
</dbReference>
<evidence type="ECO:0000256" key="5">
    <source>
        <dbReference type="SAM" id="MobiDB-lite"/>
    </source>
</evidence>
<feature type="transmembrane region" description="Helical" evidence="6">
    <location>
        <begin position="172"/>
        <end position="190"/>
    </location>
</feature>
<organism evidence="7 8">
    <name type="scientific">Haemaphysalis longicornis</name>
    <name type="common">Bush tick</name>
    <dbReference type="NCBI Taxonomy" id="44386"/>
    <lineage>
        <taxon>Eukaryota</taxon>
        <taxon>Metazoa</taxon>
        <taxon>Ecdysozoa</taxon>
        <taxon>Arthropoda</taxon>
        <taxon>Chelicerata</taxon>
        <taxon>Arachnida</taxon>
        <taxon>Acari</taxon>
        <taxon>Parasitiformes</taxon>
        <taxon>Ixodida</taxon>
        <taxon>Ixodoidea</taxon>
        <taxon>Ixodidae</taxon>
        <taxon>Haemaphysalinae</taxon>
        <taxon>Haemaphysalis</taxon>
    </lineage>
</organism>
<evidence type="ECO:0000256" key="2">
    <source>
        <dbReference type="ARBA" id="ARBA00022692"/>
    </source>
</evidence>
<accession>A0A9J6G3Q2</accession>
<feature type="region of interest" description="Disordered" evidence="5">
    <location>
        <begin position="539"/>
        <end position="574"/>
    </location>
</feature>
<reference evidence="7 8" key="1">
    <citation type="journal article" date="2020" name="Cell">
        <title>Large-Scale Comparative Analyses of Tick Genomes Elucidate Their Genetic Diversity and Vector Capacities.</title>
        <authorList>
            <consortium name="Tick Genome and Microbiome Consortium (TIGMIC)"/>
            <person name="Jia N."/>
            <person name="Wang J."/>
            <person name="Shi W."/>
            <person name="Du L."/>
            <person name="Sun Y."/>
            <person name="Zhan W."/>
            <person name="Jiang J.F."/>
            <person name="Wang Q."/>
            <person name="Zhang B."/>
            <person name="Ji P."/>
            <person name="Bell-Sakyi L."/>
            <person name="Cui X.M."/>
            <person name="Yuan T.T."/>
            <person name="Jiang B.G."/>
            <person name="Yang W.F."/>
            <person name="Lam T.T."/>
            <person name="Chang Q.C."/>
            <person name="Ding S.J."/>
            <person name="Wang X.J."/>
            <person name="Zhu J.G."/>
            <person name="Ruan X.D."/>
            <person name="Zhao L."/>
            <person name="Wei J.T."/>
            <person name="Ye R.Z."/>
            <person name="Que T.C."/>
            <person name="Du C.H."/>
            <person name="Zhou Y.H."/>
            <person name="Cheng J.X."/>
            <person name="Dai P.F."/>
            <person name="Guo W.B."/>
            <person name="Han X.H."/>
            <person name="Huang E.J."/>
            <person name="Li L.F."/>
            <person name="Wei W."/>
            <person name="Gao Y.C."/>
            <person name="Liu J.Z."/>
            <person name="Shao H.Z."/>
            <person name="Wang X."/>
            <person name="Wang C.C."/>
            <person name="Yang T.C."/>
            <person name="Huo Q.B."/>
            <person name="Li W."/>
            <person name="Chen H.Y."/>
            <person name="Chen S.E."/>
            <person name="Zhou L.G."/>
            <person name="Ni X.B."/>
            <person name="Tian J.H."/>
            <person name="Sheng Y."/>
            <person name="Liu T."/>
            <person name="Pan Y.S."/>
            <person name="Xia L.Y."/>
            <person name="Li J."/>
            <person name="Zhao F."/>
            <person name="Cao W.C."/>
        </authorList>
    </citation>
    <scope>NUCLEOTIDE SEQUENCE [LARGE SCALE GENOMIC DNA]</scope>
    <source>
        <strain evidence="7">HaeL-2018</strain>
    </source>
</reference>
<feature type="transmembrane region" description="Helical" evidence="6">
    <location>
        <begin position="231"/>
        <end position="252"/>
    </location>
</feature>
<dbReference type="Gene3D" id="1.20.1250.20">
    <property type="entry name" value="MFS general substrate transporter like domains"/>
    <property type="match status" value="1"/>
</dbReference>
<dbReference type="GO" id="GO:0016020">
    <property type="term" value="C:membrane"/>
    <property type="evidence" value="ECO:0007669"/>
    <property type="project" value="UniProtKB-SubCell"/>
</dbReference>
<feature type="compositionally biased region" description="Basic and acidic residues" evidence="5">
    <location>
        <begin position="542"/>
        <end position="560"/>
    </location>
</feature>
<name>A0A9J6G3Q2_HAELO</name>
<dbReference type="AlphaFoldDB" id="A0A9J6G3Q2"/>
<dbReference type="GO" id="GO:0022857">
    <property type="term" value="F:transmembrane transporter activity"/>
    <property type="evidence" value="ECO:0007669"/>
    <property type="project" value="InterPro"/>
</dbReference>
<evidence type="ECO:0000256" key="3">
    <source>
        <dbReference type="ARBA" id="ARBA00022989"/>
    </source>
</evidence>
<keyword evidence="4 6" id="KW-0472">Membrane</keyword>
<dbReference type="Proteomes" id="UP000821853">
    <property type="component" value="Chromosome 4"/>
</dbReference>
<evidence type="ECO:0000313" key="7">
    <source>
        <dbReference type="EMBL" id="KAH9373014.1"/>
    </source>
</evidence>
<evidence type="ECO:0000256" key="6">
    <source>
        <dbReference type="SAM" id="Phobius"/>
    </source>
</evidence>
<feature type="transmembrane region" description="Helical" evidence="6">
    <location>
        <begin position="258"/>
        <end position="278"/>
    </location>
</feature>
<dbReference type="OrthoDB" id="6493548at2759"/>
<sequence>MEAGAPETWAIAFTEASPSLKTRGAGELAYGNGLFQLLTVVSTAIGSCLYLLHGESLRVTAGVMDHCCQRPVAFGNLSVVEWKWLAIPLDEHGERSHCLVRDPPDGSEDSLVIPCSSWEFDLAPFGNNAVSEWNLVCNRSWLHSLLRIAHALGAMIALPAAGVAADKVGRKTVTFLTVPVVLIAGVASSLPKDFHFYVGVGTVLSAATGALLPPLWALLYEVSPAHMVAPYAGATLVVVVVMIPATLFIAGLTSGGWTSIQLALMVPTALLLTLYYTVSESPAWLTARGRIAEAECVTLRAARLNRVELPRSREKIVGAVGQRQLLKPHADGLCAARFRLRTVLSCYMWVVMGFANETFHLREGVQMADSNNALGFALSAACIFAGFVYLPRVGVKRAVALSGIICSTCTALLAATYTRERTLLREVLVTLMRIAGYSTFSVFFLMTAGMYPVTARSTALGTALSLVRFGETVVQLLATPQHLKRLLIAVTALLTALYAAAAEFLPDELQGAAQQMTAVANHGGIPSGLDLRRAMQATLEPLSKKPKEARQKKAFEENVRGPRKTSLWSSGRQR</sequence>
<evidence type="ECO:0000256" key="4">
    <source>
        <dbReference type="ARBA" id="ARBA00023136"/>
    </source>
</evidence>
<evidence type="ECO:0000313" key="8">
    <source>
        <dbReference type="Proteomes" id="UP000821853"/>
    </source>
</evidence>
<proteinExistence type="predicted"/>
<dbReference type="PROSITE" id="PS00216">
    <property type="entry name" value="SUGAR_TRANSPORT_1"/>
    <property type="match status" value="1"/>
</dbReference>
<gene>
    <name evidence="7" type="ORF">HPB48_003392</name>
</gene>
<keyword evidence="8" id="KW-1185">Reference proteome</keyword>
<feature type="transmembrane region" description="Helical" evidence="6">
    <location>
        <begin position="196"/>
        <end position="219"/>
    </location>
</feature>
<evidence type="ECO:0000256" key="1">
    <source>
        <dbReference type="ARBA" id="ARBA00004141"/>
    </source>
</evidence>
<dbReference type="InterPro" id="IPR011701">
    <property type="entry name" value="MFS"/>
</dbReference>
<dbReference type="PANTHER" id="PTHR24064">
    <property type="entry name" value="SOLUTE CARRIER FAMILY 22 MEMBER"/>
    <property type="match status" value="1"/>
</dbReference>
<feature type="transmembrane region" description="Helical" evidence="6">
    <location>
        <begin position="486"/>
        <end position="505"/>
    </location>
</feature>
<keyword evidence="3 6" id="KW-1133">Transmembrane helix</keyword>
<feature type="transmembrane region" description="Helical" evidence="6">
    <location>
        <begin position="398"/>
        <end position="418"/>
    </location>
</feature>
<comment type="subcellular location">
    <subcellularLocation>
        <location evidence="1">Membrane</location>
        <topology evidence="1">Multi-pass membrane protein</topology>
    </subcellularLocation>
</comment>
<dbReference type="OMA" id="VVTRCRG"/>
<feature type="transmembrane region" description="Helical" evidence="6">
    <location>
        <begin position="145"/>
        <end position="165"/>
    </location>
</feature>